<comment type="similarity">
    <text evidence="1">Belongs to the 3-oxoacid CoA-transferase subunit A family.</text>
</comment>
<evidence type="ECO:0000256" key="1">
    <source>
        <dbReference type="ARBA" id="ARBA00005612"/>
    </source>
</evidence>
<evidence type="ECO:0000256" key="2">
    <source>
        <dbReference type="ARBA" id="ARBA00022679"/>
    </source>
</evidence>
<dbReference type="Gene3D" id="3.40.1080.10">
    <property type="entry name" value="Glutaconate Coenzyme A-transferase"/>
    <property type="match status" value="1"/>
</dbReference>
<organism evidence="3 4">
    <name type="scientific">Nannocystis exedens</name>
    <dbReference type="NCBI Taxonomy" id="54"/>
    <lineage>
        <taxon>Bacteria</taxon>
        <taxon>Pseudomonadati</taxon>
        <taxon>Myxococcota</taxon>
        <taxon>Polyangia</taxon>
        <taxon>Nannocystales</taxon>
        <taxon>Nannocystaceae</taxon>
        <taxon>Nannocystis</taxon>
    </lineage>
</organism>
<proteinExistence type="inferred from homology"/>
<sequence length="238" mass="25219">MTATSRSKLFSSAAEALFDVRDGAQVAVGGFGLCGNPEACIQALAASGAKDLVIVSNNCGNQGQGLAVLLQRRRVARVICSFVGGNPDLEQQMLAGQVQVELNPQGTLAERLRAGGSGIPAFFTPTGAGTVVSEGKEVREFAGRPCVLETALQPDFAIVRAAVGDPLGNLRFYRTARNFNPLAAMAARVTVAEVDRLVDVGELDPDDVHLPGIFVQRVIHVPEHKNVIEYRTTRPRAG</sequence>
<dbReference type="PANTHER" id="PTHR13707">
    <property type="entry name" value="KETOACID-COENZYME A TRANSFERASE"/>
    <property type="match status" value="1"/>
</dbReference>
<keyword evidence="2 3" id="KW-0808">Transferase</keyword>
<dbReference type="InterPro" id="IPR004163">
    <property type="entry name" value="CoA_transf_BS"/>
</dbReference>
<dbReference type="InterPro" id="IPR004165">
    <property type="entry name" value="CoA_trans_fam_I"/>
</dbReference>
<dbReference type="GO" id="GO:0008410">
    <property type="term" value="F:CoA-transferase activity"/>
    <property type="evidence" value="ECO:0007669"/>
    <property type="project" value="InterPro"/>
</dbReference>
<gene>
    <name evidence="3" type="ORF">SAMN02745121_06071</name>
</gene>
<dbReference type="PROSITE" id="PS01273">
    <property type="entry name" value="COA_TRANSF_1"/>
    <property type="match status" value="1"/>
</dbReference>
<dbReference type="SMART" id="SM00882">
    <property type="entry name" value="CoA_trans"/>
    <property type="match status" value="1"/>
</dbReference>
<dbReference type="OrthoDB" id="9777193at2"/>
<dbReference type="SUPFAM" id="SSF100950">
    <property type="entry name" value="NagB/RpiA/CoA transferase-like"/>
    <property type="match status" value="1"/>
</dbReference>
<dbReference type="Proteomes" id="UP000199400">
    <property type="component" value="Unassembled WGS sequence"/>
</dbReference>
<dbReference type="InterPro" id="IPR037171">
    <property type="entry name" value="NagB/RpiA_transferase-like"/>
</dbReference>
<dbReference type="NCBIfam" id="TIGR02429">
    <property type="entry name" value="pcaI_scoA_fam"/>
    <property type="match status" value="1"/>
</dbReference>
<dbReference type="STRING" id="54.SAMN02745121_06071"/>
<evidence type="ECO:0000313" key="4">
    <source>
        <dbReference type="Proteomes" id="UP000199400"/>
    </source>
</evidence>
<dbReference type="EMBL" id="FOMX01000022">
    <property type="protein sequence ID" value="SFE91533.1"/>
    <property type="molecule type" value="Genomic_DNA"/>
</dbReference>
<dbReference type="Pfam" id="PF01144">
    <property type="entry name" value="CoA_trans"/>
    <property type="match status" value="1"/>
</dbReference>
<reference evidence="4" key="1">
    <citation type="submission" date="2016-10" db="EMBL/GenBank/DDBJ databases">
        <authorList>
            <person name="Varghese N."/>
            <person name="Submissions S."/>
        </authorList>
    </citation>
    <scope>NUCLEOTIDE SEQUENCE [LARGE SCALE GENOMIC DNA]</scope>
    <source>
        <strain evidence="4">ATCC 25963</strain>
    </source>
</reference>
<evidence type="ECO:0000313" key="3">
    <source>
        <dbReference type="EMBL" id="SFE91533.1"/>
    </source>
</evidence>
<dbReference type="AlphaFoldDB" id="A0A1I2EFS2"/>
<keyword evidence="4" id="KW-1185">Reference proteome</keyword>
<dbReference type="PANTHER" id="PTHR13707:SF60">
    <property type="entry name" value="ACETATE COA-TRANSFERASE SUBUNIT ALPHA"/>
    <property type="match status" value="1"/>
</dbReference>
<dbReference type="InterPro" id="IPR012792">
    <property type="entry name" value="3-oxoacid_CoA-transf_A"/>
</dbReference>
<name>A0A1I2EFS2_9BACT</name>
<dbReference type="RefSeq" id="WP_096332451.1">
    <property type="nucleotide sequence ID" value="NZ_FOMX01000022.1"/>
</dbReference>
<protein>
    <submittedName>
        <fullName evidence="3">3-oxoacid CoA-transferase subunit A</fullName>
    </submittedName>
</protein>
<accession>A0A1I2EFS2</accession>